<organism evidence="1 2">
    <name type="scientific">Lonchura striata</name>
    <name type="common">white-rumped munia</name>
    <dbReference type="NCBI Taxonomy" id="40157"/>
    <lineage>
        <taxon>Eukaryota</taxon>
        <taxon>Metazoa</taxon>
        <taxon>Chordata</taxon>
        <taxon>Craniata</taxon>
        <taxon>Vertebrata</taxon>
        <taxon>Euteleostomi</taxon>
        <taxon>Archelosauria</taxon>
        <taxon>Archosauria</taxon>
        <taxon>Dinosauria</taxon>
        <taxon>Saurischia</taxon>
        <taxon>Theropoda</taxon>
        <taxon>Coelurosauria</taxon>
        <taxon>Aves</taxon>
        <taxon>Neognathae</taxon>
        <taxon>Neoaves</taxon>
        <taxon>Telluraves</taxon>
        <taxon>Australaves</taxon>
        <taxon>Passeriformes</taxon>
        <taxon>Passeroidea</taxon>
        <taxon>Estrildidae</taxon>
        <taxon>Estrildinae</taxon>
        <taxon>Lonchura</taxon>
    </lineage>
</organism>
<sequence>MRMTCINATSFGLLWDDVFTTLSKTTVLMDIVKYLDQNLLYQEFFMGSLFLPDYPQLSK</sequence>
<dbReference type="EMBL" id="MUZQ01000067">
    <property type="protein sequence ID" value="OWK60064.1"/>
    <property type="molecule type" value="Genomic_DNA"/>
</dbReference>
<keyword evidence="2" id="KW-1185">Reference proteome</keyword>
<accession>A0A218V240</accession>
<comment type="caution">
    <text evidence="1">The sequence shown here is derived from an EMBL/GenBank/DDBJ whole genome shotgun (WGS) entry which is preliminary data.</text>
</comment>
<dbReference type="AlphaFoldDB" id="A0A218V240"/>
<evidence type="ECO:0000313" key="1">
    <source>
        <dbReference type="EMBL" id="OWK60064.1"/>
    </source>
</evidence>
<protein>
    <submittedName>
        <fullName evidence="1">Uncharacterized protein</fullName>
    </submittedName>
</protein>
<evidence type="ECO:0000313" key="2">
    <source>
        <dbReference type="Proteomes" id="UP000197619"/>
    </source>
</evidence>
<dbReference type="Proteomes" id="UP000197619">
    <property type="component" value="Unassembled WGS sequence"/>
</dbReference>
<name>A0A218V240_9PASE</name>
<gene>
    <name evidence="1" type="ORF">RLOC_00012562</name>
</gene>
<reference evidence="1 2" key="1">
    <citation type="submission" date="2017-05" db="EMBL/GenBank/DDBJ databases">
        <title>Genome of assembly of the Bengalese finch, Lonchura striata domestica.</title>
        <authorList>
            <person name="Colquitt B.M."/>
            <person name="Brainard M.S."/>
        </authorList>
    </citation>
    <scope>NUCLEOTIDE SEQUENCE [LARGE SCALE GENOMIC DNA]</scope>
    <source>
        <strain evidence="1">White83orange57</strain>
    </source>
</reference>
<proteinExistence type="predicted"/>